<dbReference type="PANTHER" id="PTHR32219:SF16">
    <property type="entry name" value="CORE-2_I-BRANCHING BETA-1,6-N-ACETYLGLUCOSAMINYLTRANSFERASE FAMILY PROTEIN"/>
    <property type="match status" value="1"/>
</dbReference>
<evidence type="ECO:0000256" key="7">
    <source>
        <dbReference type="ARBA" id="ARBA00038080"/>
    </source>
</evidence>
<keyword evidence="5" id="KW-0175">Coiled coil</keyword>
<reference evidence="8" key="1">
    <citation type="submission" date="2022-04" db="EMBL/GenBank/DDBJ databases">
        <title>A functionally conserved STORR gene fusion in Papaver species that diverged 16.8 million years ago.</title>
        <authorList>
            <person name="Catania T."/>
        </authorList>
    </citation>
    <scope>NUCLEOTIDE SEQUENCE</scope>
    <source>
        <strain evidence="8">S-188037</strain>
    </source>
</reference>
<organism evidence="8 9">
    <name type="scientific">Papaver atlanticum</name>
    <dbReference type="NCBI Taxonomy" id="357466"/>
    <lineage>
        <taxon>Eukaryota</taxon>
        <taxon>Viridiplantae</taxon>
        <taxon>Streptophyta</taxon>
        <taxon>Embryophyta</taxon>
        <taxon>Tracheophyta</taxon>
        <taxon>Spermatophyta</taxon>
        <taxon>Magnoliopsida</taxon>
        <taxon>Ranunculales</taxon>
        <taxon>Papaveraceae</taxon>
        <taxon>Papaveroideae</taxon>
        <taxon>Papaver</taxon>
    </lineage>
</organism>
<accession>A0AAD4TM45</accession>
<comment type="caution">
    <text evidence="8">The sequence shown here is derived from an EMBL/GenBank/DDBJ whole genome shotgun (WGS) entry which is preliminary data.</text>
</comment>
<keyword evidence="6" id="KW-0472">Membrane</keyword>
<comment type="similarity">
    <text evidence="7">Belongs to the plant Proton pump-interactor protein family.</text>
</comment>
<dbReference type="AlphaFoldDB" id="A0AAD4TM45"/>
<evidence type="ECO:0000256" key="1">
    <source>
        <dbReference type="ARBA" id="ARBA00004162"/>
    </source>
</evidence>
<dbReference type="PANTHER" id="PTHR32219">
    <property type="entry name" value="RNA-BINDING PROTEIN YLMH-RELATED"/>
    <property type="match status" value="1"/>
</dbReference>
<evidence type="ECO:0000313" key="8">
    <source>
        <dbReference type="EMBL" id="KAI3963770.1"/>
    </source>
</evidence>
<gene>
    <name evidence="8" type="ORF">MKW98_029880</name>
</gene>
<dbReference type="InterPro" id="IPR055282">
    <property type="entry name" value="PPI1-4"/>
</dbReference>
<keyword evidence="9" id="KW-1185">Reference proteome</keyword>
<keyword evidence="2" id="KW-1003">Cell membrane</keyword>
<dbReference type="GO" id="GO:0005886">
    <property type="term" value="C:plasma membrane"/>
    <property type="evidence" value="ECO:0007669"/>
    <property type="project" value="UniProtKB-SubCell"/>
</dbReference>
<keyword evidence="3" id="KW-0812">Transmembrane</keyword>
<keyword evidence="4" id="KW-1133">Transmembrane helix</keyword>
<dbReference type="EMBL" id="JAJJMB010000011">
    <property type="protein sequence ID" value="KAI3963770.1"/>
    <property type="molecule type" value="Genomic_DNA"/>
</dbReference>
<evidence type="ECO:0000313" key="9">
    <source>
        <dbReference type="Proteomes" id="UP001202328"/>
    </source>
</evidence>
<sequence>MEVVASGFQSEIAKKGNTRDGILTNQNLETDEVIEFDPQMGELVDELPKPKQVKYPAYGNPQLDAEIYRTEQEIQAMDETCVRIARSIKEKKLVQRCLRWQLARQNETYEKFIMNEKKKYKLDDQQKSLLQFQKNKEDGLKNFLCESQNRFCSTPEKSTDDLCSSEKELNDRIRSLHTRLLCGENKFAQEKQLLGEIKQLEGTREKVIANDSMKELRINSQKEDNCRYEDDRIRWELGRKRFRYQITLKEMNLVRSKCEKRAILGSVRALEMELYHFSNEDFNFGLLL</sequence>
<evidence type="ECO:0000256" key="4">
    <source>
        <dbReference type="ARBA" id="ARBA00022989"/>
    </source>
</evidence>
<evidence type="ECO:0000256" key="5">
    <source>
        <dbReference type="ARBA" id="ARBA00023054"/>
    </source>
</evidence>
<name>A0AAD4TM45_9MAGN</name>
<evidence type="ECO:0000256" key="2">
    <source>
        <dbReference type="ARBA" id="ARBA00022475"/>
    </source>
</evidence>
<comment type="subcellular location">
    <subcellularLocation>
        <location evidence="1">Cell membrane</location>
        <topology evidence="1">Single-pass membrane protein</topology>
    </subcellularLocation>
</comment>
<protein>
    <submittedName>
        <fullName evidence="8">Uncharacterized protein</fullName>
    </submittedName>
</protein>
<evidence type="ECO:0000256" key="3">
    <source>
        <dbReference type="ARBA" id="ARBA00022692"/>
    </source>
</evidence>
<proteinExistence type="inferred from homology"/>
<dbReference type="Proteomes" id="UP001202328">
    <property type="component" value="Unassembled WGS sequence"/>
</dbReference>
<evidence type="ECO:0000256" key="6">
    <source>
        <dbReference type="ARBA" id="ARBA00023136"/>
    </source>
</evidence>